<dbReference type="GO" id="GO:0016788">
    <property type="term" value="F:hydrolase activity, acting on ester bonds"/>
    <property type="evidence" value="ECO:0007669"/>
    <property type="project" value="TreeGrafter"/>
</dbReference>
<reference evidence="9 10" key="1">
    <citation type="submission" date="2019-07" db="EMBL/GenBank/DDBJ databases">
        <authorList>
            <person name="Friedrich A."/>
            <person name="Schacherer J."/>
        </authorList>
    </citation>
    <scope>NUCLEOTIDE SEQUENCE [LARGE SCALE GENOMIC DNA]</scope>
</reference>
<proteinExistence type="inferred from homology"/>
<evidence type="ECO:0000256" key="6">
    <source>
        <dbReference type="ARBA" id="ARBA00023136"/>
    </source>
</evidence>
<dbReference type="GO" id="GO:0006506">
    <property type="term" value="P:GPI anchor biosynthetic process"/>
    <property type="evidence" value="ECO:0007669"/>
    <property type="project" value="UniProtKB-KW"/>
</dbReference>
<evidence type="ECO:0000256" key="1">
    <source>
        <dbReference type="ARBA" id="ARBA00004127"/>
    </source>
</evidence>
<evidence type="ECO:0000313" key="11">
    <source>
        <dbReference type="Proteomes" id="UP000568158"/>
    </source>
</evidence>
<protein>
    <recommendedName>
        <fullName evidence="7">Post-GPI attachment to proteins factor 3</fullName>
    </recommendedName>
</protein>
<feature type="chain" id="PRO_5034118772" description="Post-GPI attachment to proteins factor 3" evidence="7">
    <location>
        <begin position="24"/>
        <end position="365"/>
    </location>
</feature>
<evidence type="ECO:0000256" key="4">
    <source>
        <dbReference type="ARBA" id="ARBA00022729"/>
    </source>
</evidence>
<dbReference type="Proteomes" id="UP000568158">
    <property type="component" value="Unassembled WGS sequence"/>
</dbReference>
<organism evidence="9 10">
    <name type="scientific">Dekkera bruxellensis</name>
    <name type="common">Brettanomyces custersii</name>
    <dbReference type="NCBI Taxonomy" id="5007"/>
    <lineage>
        <taxon>Eukaryota</taxon>
        <taxon>Fungi</taxon>
        <taxon>Dikarya</taxon>
        <taxon>Ascomycota</taxon>
        <taxon>Saccharomycotina</taxon>
        <taxon>Pichiomycetes</taxon>
        <taxon>Pichiales</taxon>
        <taxon>Pichiaceae</taxon>
        <taxon>Brettanomyces</taxon>
    </lineage>
</organism>
<keyword evidence="2 7" id="KW-0337">GPI-anchor biosynthesis</keyword>
<keyword evidence="5 7" id="KW-1133">Transmembrane helix</keyword>
<name>A0A3F2Y0W5_DEKBR</name>
<dbReference type="InterPro" id="IPR007217">
    <property type="entry name" value="Per1-like"/>
</dbReference>
<feature type="transmembrane region" description="Helical" evidence="7">
    <location>
        <begin position="128"/>
        <end position="145"/>
    </location>
</feature>
<keyword evidence="6 7" id="KW-0472">Membrane</keyword>
<feature type="signal peptide" evidence="7">
    <location>
        <begin position="1"/>
        <end position="23"/>
    </location>
</feature>
<comment type="function">
    <text evidence="7">Involved in the lipid remodeling steps of GPI-anchor maturation.</text>
</comment>
<dbReference type="AlphaFoldDB" id="A0A3F2Y0W5"/>
<feature type="transmembrane region" description="Helical" evidence="7">
    <location>
        <begin position="166"/>
        <end position="189"/>
    </location>
</feature>
<dbReference type="GO" id="GO:0005789">
    <property type="term" value="C:endoplasmic reticulum membrane"/>
    <property type="evidence" value="ECO:0007669"/>
    <property type="project" value="UniProtKB-SubCell"/>
</dbReference>
<feature type="transmembrane region" description="Helical" evidence="7">
    <location>
        <begin position="201"/>
        <end position="220"/>
    </location>
</feature>
<comment type="subcellular location">
    <subcellularLocation>
        <location evidence="1">Endomembrane system</location>
        <topology evidence="1">Multi-pass membrane protein</topology>
    </subcellularLocation>
    <subcellularLocation>
        <location evidence="7">Endoplasmic reticulum membrane</location>
        <topology evidence="7">Multi-pass membrane protein</topology>
    </subcellularLocation>
</comment>
<accession>A0A3F2Y0W5</accession>
<evidence type="ECO:0000256" key="5">
    <source>
        <dbReference type="ARBA" id="ARBA00022989"/>
    </source>
</evidence>
<dbReference type="STRING" id="5007.A0A3F2Y0W5"/>
<evidence type="ECO:0000256" key="3">
    <source>
        <dbReference type="ARBA" id="ARBA00022692"/>
    </source>
</evidence>
<keyword evidence="4 7" id="KW-0732">Signal</keyword>
<evidence type="ECO:0000313" key="10">
    <source>
        <dbReference type="Proteomes" id="UP000478008"/>
    </source>
</evidence>
<keyword evidence="7" id="KW-0256">Endoplasmic reticulum</keyword>
<evidence type="ECO:0000256" key="7">
    <source>
        <dbReference type="RuleBase" id="RU365066"/>
    </source>
</evidence>
<dbReference type="EMBL" id="CABFWN010000001">
    <property type="protein sequence ID" value="VUG16179.1"/>
    <property type="molecule type" value="Genomic_DNA"/>
</dbReference>
<evidence type="ECO:0000256" key="2">
    <source>
        <dbReference type="ARBA" id="ARBA00022502"/>
    </source>
</evidence>
<evidence type="ECO:0000313" key="9">
    <source>
        <dbReference type="EMBL" id="VUG16179.1"/>
    </source>
</evidence>
<keyword evidence="3 7" id="KW-0812">Transmembrane</keyword>
<keyword evidence="10" id="KW-1185">Reference proteome</keyword>
<gene>
    <name evidence="9" type="primary">PER1</name>
    <name evidence="9" type="ORF">DEBR0S1_09780G</name>
    <name evidence="8" type="ORF">HII12_002397</name>
</gene>
<feature type="transmembrane region" description="Helical" evidence="7">
    <location>
        <begin position="298"/>
        <end position="318"/>
    </location>
</feature>
<feature type="transmembrane region" description="Helical" evidence="7">
    <location>
        <begin position="257"/>
        <end position="278"/>
    </location>
</feature>
<reference evidence="8 11" key="2">
    <citation type="journal article" date="2020" name="Appl. Microbiol. Biotechnol.">
        <title>Targeted gene deletion in Brettanomyces bruxellensis with an expression-free CRISPR-Cas9 system.</title>
        <authorList>
            <person name="Varela C."/>
            <person name="Bartel C."/>
            <person name="Onetto C."/>
            <person name="Borneman A."/>
        </authorList>
    </citation>
    <scope>NUCLEOTIDE SEQUENCE [LARGE SCALE GENOMIC DNA]</scope>
    <source>
        <strain evidence="8 11">AWRI1613</strain>
    </source>
</reference>
<feature type="transmembrane region" description="Helical" evidence="7">
    <location>
        <begin position="232"/>
        <end position="251"/>
    </location>
</feature>
<evidence type="ECO:0000313" key="8">
    <source>
        <dbReference type="EMBL" id="KAF6012244.1"/>
    </source>
</evidence>
<sequence length="365" mass="42853">MRFNSKAVLVTVLGFSFSRQVEASIGDNLDEFKDCCKLCDIVTCNGRDNYPDVSDASYDLMMKDQTETKRFVTLPLAWNLRFLGWECYQNCDYQCQRFITADRKEKGESVVQFHGKWPFARVFGVQEFFSTLFSIGNFFPHYWGFKSMWAHYKVEKSIRGNPEAASMYWAYAIIGLVASFAWIFSTLFHLRDTWTREKLDYYFAGMTVISGLYGVGTRYFKLYLTSNNGKRFAFGLLIISMYICHVLRLLHDWSYTYNMRANVIVGISEDVLWFLHAIRTFRQRRQSTNILVDLQNKAINWTLIPILLVISVSLGMTFELFDFPPIMDLLDAHATWHFCTIWPALYWYPYMVRDVEQGVKDTKFE</sequence>
<dbReference type="PANTHER" id="PTHR13148">
    <property type="entry name" value="PER1-RELATED"/>
    <property type="match status" value="1"/>
</dbReference>
<dbReference type="Pfam" id="PF04080">
    <property type="entry name" value="Per1"/>
    <property type="match status" value="1"/>
</dbReference>
<dbReference type="Proteomes" id="UP000478008">
    <property type="component" value="Unassembled WGS sequence"/>
</dbReference>
<comment type="caution">
    <text evidence="7">Lacks conserved residue(s) required for the propagation of feature annotation.</text>
</comment>
<comment type="similarity">
    <text evidence="7">Belongs to the PGAP3 family.</text>
</comment>
<dbReference type="PANTHER" id="PTHR13148:SF0">
    <property type="entry name" value="POST-GPI ATTACHMENT TO PROTEINS FACTOR 3"/>
    <property type="match status" value="1"/>
</dbReference>
<dbReference type="EMBL" id="JABCYN010000024">
    <property type="protein sequence ID" value="KAF6012244.1"/>
    <property type="molecule type" value="Genomic_DNA"/>
</dbReference>